<feature type="region of interest" description="Disordered" evidence="8">
    <location>
        <begin position="872"/>
        <end position="893"/>
    </location>
</feature>
<evidence type="ECO:0000256" key="5">
    <source>
        <dbReference type="ARBA" id="ARBA00022759"/>
    </source>
</evidence>
<proteinExistence type="predicted"/>
<dbReference type="PROSITE" id="PS50878">
    <property type="entry name" value="RT_POL"/>
    <property type="match status" value="1"/>
</dbReference>
<dbReference type="FunFam" id="3.10.10.10:FF:000007">
    <property type="entry name" value="Retrovirus-related Pol polyprotein from transposon 17.6-like Protein"/>
    <property type="match status" value="1"/>
</dbReference>
<evidence type="ECO:0008006" key="12">
    <source>
        <dbReference type="Google" id="ProtNLM"/>
    </source>
</evidence>
<gene>
    <name evidence="11" type="ORF">VITISV_020888</name>
</gene>
<keyword evidence="4" id="KW-0540">Nuclease</keyword>
<evidence type="ECO:0000259" key="9">
    <source>
        <dbReference type="PROSITE" id="PS50878"/>
    </source>
</evidence>
<dbReference type="GO" id="GO:0006508">
    <property type="term" value="P:proteolysis"/>
    <property type="evidence" value="ECO:0007669"/>
    <property type="project" value="UniProtKB-KW"/>
</dbReference>
<dbReference type="InterPro" id="IPR001584">
    <property type="entry name" value="Integrase_cat-core"/>
</dbReference>
<keyword evidence="5" id="KW-0255">Endonuclease</keyword>
<evidence type="ECO:0000256" key="2">
    <source>
        <dbReference type="ARBA" id="ARBA00022679"/>
    </source>
</evidence>
<dbReference type="Gene3D" id="3.10.20.370">
    <property type="match status" value="1"/>
</dbReference>
<dbReference type="GO" id="GO:0003676">
    <property type="term" value="F:nucleic acid binding"/>
    <property type="evidence" value="ECO:0007669"/>
    <property type="project" value="InterPro"/>
</dbReference>
<dbReference type="SUPFAM" id="SSF56672">
    <property type="entry name" value="DNA/RNA polymerases"/>
    <property type="match status" value="1"/>
</dbReference>
<dbReference type="Gene3D" id="1.10.340.70">
    <property type="match status" value="1"/>
</dbReference>
<evidence type="ECO:0000256" key="3">
    <source>
        <dbReference type="ARBA" id="ARBA00022695"/>
    </source>
</evidence>
<dbReference type="GO" id="GO:0015074">
    <property type="term" value="P:DNA integration"/>
    <property type="evidence" value="ECO:0007669"/>
    <property type="project" value="InterPro"/>
</dbReference>
<dbReference type="InterPro" id="IPR050951">
    <property type="entry name" value="Retrovirus_Pol_polyprotein"/>
</dbReference>
<evidence type="ECO:0000256" key="6">
    <source>
        <dbReference type="ARBA" id="ARBA00022801"/>
    </source>
</evidence>
<dbReference type="PANTHER" id="PTHR37984">
    <property type="entry name" value="PROTEIN CBG26694"/>
    <property type="match status" value="1"/>
</dbReference>
<feature type="domain" description="Integrase catalytic" evidence="10">
    <location>
        <begin position="563"/>
        <end position="728"/>
    </location>
</feature>
<evidence type="ECO:0000256" key="4">
    <source>
        <dbReference type="ARBA" id="ARBA00022722"/>
    </source>
</evidence>
<dbReference type="GO" id="GO:0008233">
    <property type="term" value="F:peptidase activity"/>
    <property type="evidence" value="ECO:0007669"/>
    <property type="project" value="UniProtKB-KW"/>
</dbReference>
<dbReference type="EMBL" id="AM481999">
    <property type="protein sequence ID" value="CAN59997.1"/>
    <property type="molecule type" value="Genomic_DNA"/>
</dbReference>
<keyword evidence="1" id="KW-0645">Protease</keyword>
<keyword evidence="2" id="KW-0808">Transferase</keyword>
<dbReference type="AlphaFoldDB" id="A5C4G3"/>
<dbReference type="InterPro" id="IPR043128">
    <property type="entry name" value="Rev_trsase/Diguanyl_cyclase"/>
</dbReference>
<dbReference type="Gene3D" id="3.10.10.10">
    <property type="entry name" value="HIV Type 1 Reverse Transcriptase, subunit A, domain 1"/>
    <property type="match status" value="1"/>
</dbReference>
<evidence type="ECO:0000256" key="7">
    <source>
        <dbReference type="ARBA" id="ARBA00022918"/>
    </source>
</evidence>
<feature type="domain" description="Reverse transcriptase" evidence="9">
    <location>
        <begin position="17"/>
        <end position="196"/>
    </location>
</feature>
<keyword evidence="7" id="KW-0695">RNA-directed DNA polymerase</keyword>
<evidence type="ECO:0000256" key="1">
    <source>
        <dbReference type="ARBA" id="ARBA00022670"/>
    </source>
</evidence>
<dbReference type="InterPro" id="IPR012337">
    <property type="entry name" value="RNaseH-like_sf"/>
</dbReference>
<dbReference type="PANTHER" id="PTHR37984:SF5">
    <property type="entry name" value="PROTEIN NYNRIN-LIKE"/>
    <property type="match status" value="1"/>
</dbReference>
<dbReference type="GO" id="GO:0003964">
    <property type="term" value="F:RNA-directed DNA polymerase activity"/>
    <property type="evidence" value="ECO:0007669"/>
    <property type="project" value="UniProtKB-KW"/>
</dbReference>
<dbReference type="InterPro" id="IPR041373">
    <property type="entry name" value="RT_RNaseH"/>
</dbReference>
<dbReference type="Gene3D" id="3.30.70.270">
    <property type="match status" value="2"/>
</dbReference>
<reference evidence="11" key="1">
    <citation type="journal article" date="2007" name="PLoS ONE">
        <title>The first genome sequence of an elite grapevine cultivar (Pinot noir Vitis vinifera L.): coping with a highly heterozygous genome.</title>
        <authorList>
            <person name="Velasco R."/>
            <person name="Zharkikh A."/>
            <person name="Troggio M."/>
            <person name="Cartwright D.A."/>
            <person name="Cestaro A."/>
            <person name="Pruss D."/>
            <person name="Pindo M."/>
            <person name="FitzGerald L.M."/>
            <person name="Vezzulli S."/>
            <person name="Reid J."/>
            <person name="Malacarne G."/>
            <person name="Iliev D."/>
            <person name="Coppola G."/>
            <person name="Wardell B."/>
            <person name="Micheletti D."/>
            <person name="Macalma T."/>
            <person name="Facci M."/>
            <person name="Mitchell J.T."/>
            <person name="Perazzolli M."/>
            <person name="Eldredge G."/>
            <person name="Gatto P."/>
            <person name="Oyzerski R."/>
            <person name="Moretto M."/>
            <person name="Gutin N."/>
            <person name="Stefanini M."/>
            <person name="Chen Y."/>
            <person name="Segala C."/>
            <person name="Davenport C."/>
            <person name="Dematte L."/>
            <person name="Mraz A."/>
            <person name="Battilana J."/>
            <person name="Stormo K."/>
            <person name="Costa F."/>
            <person name="Tao Q."/>
            <person name="Si-Ammour A."/>
            <person name="Harkins T."/>
            <person name="Lackey A."/>
            <person name="Perbost C."/>
            <person name="Taillon B."/>
            <person name="Stella A."/>
            <person name="Solovyev V."/>
            <person name="Fawcett J.A."/>
            <person name="Sterck L."/>
            <person name="Vandepoele K."/>
            <person name="Grando S.M."/>
            <person name="Toppo S."/>
            <person name="Moser C."/>
            <person name="Lanchbury J."/>
            <person name="Bogden R."/>
            <person name="Skolnick M."/>
            <person name="Sgaramella V."/>
            <person name="Bhatnagar S.K."/>
            <person name="Fontana P."/>
            <person name="Gutin A."/>
            <person name="Van de Peer Y."/>
            <person name="Salamini F."/>
            <person name="Viola R."/>
        </authorList>
    </citation>
    <scope>NUCLEOTIDE SEQUENCE</scope>
</reference>
<organism evidence="11">
    <name type="scientific">Vitis vinifera</name>
    <name type="common">Grape</name>
    <dbReference type="NCBI Taxonomy" id="29760"/>
    <lineage>
        <taxon>Eukaryota</taxon>
        <taxon>Viridiplantae</taxon>
        <taxon>Streptophyta</taxon>
        <taxon>Embryophyta</taxon>
        <taxon>Tracheophyta</taxon>
        <taxon>Spermatophyta</taxon>
        <taxon>Magnoliopsida</taxon>
        <taxon>eudicotyledons</taxon>
        <taxon>Gunneridae</taxon>
        <taxon>Pentapetalae</taxon>
        <taxon>rosids</taxon>
        <taxon>Vitales</taxon>
        <taxon>Vitaceae</taxon>
        <taxon>Viteae</taxon>
        <taxon>Vitis</taxon>
    </lineage>
</organism>
<sequence>MAPLELKELKTQLDELLGKGFIRPSTSPWGAPVLSVKKKDGTLRLCIDYRKLNRVTVKNKYPLPRIDDLFDQLKGAKYFSKIDLRTGYHQLRIREENVSKTAFRTRYGHYEFLVMPFGLTNVPIAFMDLMNRVFRAYLDQFVIVFVDDILIYSRSLEEHKQHLVTTLKTLRRHQLYGKLDKSEFWLTEVNFLGHVVSEAGIPVDHSKVEAVQEWQRPTNVFEVRSFLGLVGYYRRFVENFSRIAAPMTRLTRKGVKFDWNEECENAFQELKRKLTTTPVLTAPISGELFTIYCDVSTVGLGCVLMQQGKVVAYASRQLKQHERNYLTHDLELAAVVFALKTWRHYLYGEKFEVYSDHKSLKYIFTQKDLNSRQRRWMETLEDYDFALHYHPGKANVVADALSRKNVGQLSSLELREFEMHAVIEDFELCLGLEGHGPCLYSILARPMVIQRIVEAQVHDEFLEKVKAQLVAGEIDENWSMYEDGSVWFKGRLCVPKDVGLRNELLADAHKAKYTIHPGNTKMYQDLKRQFWCNGMKRDIAQFVANCQICQQVKAEHQRPAGLLQPLPIPEWKWDNITMDFVIRLPRTRSKKNGVWVIVDRLTKSAHFLAMKTTNSMNSLAKLYIQEIVRLHGKPVSIVSDRDPKFTSQFWQSLQRALGTQLNFSTAFHPQTDGQSERVIQILEDMLRACVLDFGGNWADYLPLAEFAYNNSYQSNLVDRPYICWIEMGESHLLGPEIVQETIQKIQLIKEKLKTAQDRQKSYADKRRRPLEFEEGDWVFVKVSHRRGIFRFGKKGKLAPRFLSLVHDVFHVSMLRKCTPDPTWVVDLQDVQISENTSYVEEPLRILEVGEHKFRNKVIPAVKVWWQHHEDNADITPEDPHMGQGGLQDAPGAV</sequence>
<dbReference type="Pfam" id="PF17921">
    <property type="entry name" value="Integrase_H2C2"/>
    <property type="match status" value="1"/>
</dbReference>
<dbReference type="Pfam" id="PF17917">
    <property type="entry name" value="RT_RNaseH"/>
    <property type="match status" value="1"/>
</dbReference>
<dbReference type="GO" id="GO:0004519">
    <property type="term" value="F:endonuclease activity"/>
    <property type="evidence" value="ECO:0007669"/>
    <property type="project" value="UniProtKB-KW"/>
</dbReference>
<dbReference type="FunFam" id="3.30.70.270:FF:000020">
    <property type="entry name" value="Transposon Tf2-6 polyprotein-like Protein"/>
    <property type="match status" value="1"/>
</dbReference>
<keyword evidence="3" id="KW-0548">Nucleotidyltransferase</keyword>
<dbReference type="InterPro" id="IPR000477">
    <property type="entry name" value="RT_dom"/>
</dbReference>
<protein>
    <recommendedName>
        <fullName evidence="12">Transposon Ty3-I Gag-Pol polyprotein</fullName>
    </recommendedName>
</protein>
<evidence type="ECO:0000313" key="11">
    <source>
        <dbReference type="EMBL" id="CAN59997.1"/>
    </source>
</evidence>
<name>A5C4G3_VITVI</name>
<dbReference type="InterPro" id="IPR036397">
    <property type="entry name" value="RNaseH_sf"/>
</dbReference>
<dbReference type="InterPro" id="IPR041588">
    <property type="entry name" value="Integrase_H2C2"/>
</dbReference>
<dbReference type="PROSITE" id="PS50994">
    <property type="entry name" value="INTEGRASE"/>
    <property type="match status" value="1"/>
</dbReference>
<dbReference type="Gene3D" id="3.30.420.10">
    <property type="entry name" value="Ribonuclease H-like superfamily/Ribonuclease H"/>
    <property type="match status" value="1"/>
</dbReference>
<dbReference type="CDD" id="cd09274">
    <property type="entry name" value="RNase_HI_RT_Ty3"/>
    <property type="match status" value="1"/>
</dbReference>
<evidence type="ECO:0000259" key="10">
    <source>
        <dbReference type="PROSITE" id="PS50994"/>
    </source>
</evidence>
<accession>A5C4G3</accession>
<dbReference type="CDD" id="cd01647">
    <property type="entry name" value="RT_LTR"/>
    <property type="match status" value="1"/>
</dbReference>
<dbReference type="FunFam" id="3.10.20.370:FF:000001">
    <property type="entry name" value="Retrovirus-related Pol polyprotein from transposon 17.6-like protein"/>
    <property type="match status" value="1"/>
</dbReference>
<evidence type="ECO:0000256" key="8">
    <source>
        <dbReference type="SAM" id="MobiDB-lite"/>
    </source>
</evidence>
<dbReference type="InterPro" id="IPR043502">
    <property type="entry name" value="DNA/RNA_pol_sf"/>
</dbReference>
<keyword evidence="6" id="KW-0378">Hydrolase</keyword>
<dbReference type="Pfam" id="PF00078">
    <property type="entry name" value="RVT_1"/>
    <property type="match status" value="1"/>
</dbReference>
<dbReference type="SUPFAM" id="SSF53098">
    <property type="entry name" value="Ribonuclease H-like"/>
    <property type="match status" value="1"/>
</dbReference>